<dbReference type="GO" id="GO:0000139">
    <property type="term" value="C:Golgi membrane"/>
    <property type="evidence" value="ECO:0007669"/>
    <property type="project" value="InterPro"/>
</dbReference>
<dbReference type="GO" id="GO:0016757">
    <property type="term" value="F:glycosyltransferase activity"/>
    <property type="evidence" value="ECO:0007669"/>
    <property type="project" value="InterPro"/>
</dbReference>
<dbReference type="Proteomes" id="UP000504638">
    <property type="component" value="Unplaced"/>
</dbReference>
<dbReference type="AlphaFoldDB" id="A0A6G1G938"/>
<proteinExistence type="predicted"/>
<reference evidence="4" key="3">
    <citation type="submission" date="2025-04" db="UniProtKB">
        <authorList>
            <consortium name="RefSeq"/>
        </authorList>
    </citation>
    <scope>IDENTIFICATION</scope>
    <source>
        <strain evidence="4">CBS 781.70</strain>
    </source>
</reference>
<dbReference type="EMBL" id="ML975153">
    <property type="protein sequence ID" value="KAF1814446.1"/>
    <property type="molecule type" value="Genomic_DNA"/>
</dbReference>
<dbReference type="CDD" id="cd22189">
    <property type="entry name" value="PGAP4-like_fungal"/>
    <property type="match status" value="1"/>
</dbReference>
<reference evidence="4" key="2">
    <citation type="submission" date="2020-04" db="EMBL/GenBank/DDBJ databases">
        <authorList>
            <consortium name="NCBI Genome Project"/>
        </authorList>
    </citation>
    <scope>NUCLEOTIDE SEQUENCE</scope>
    <source>
        <strain evidence="4">CBS 781.70</strain>
    </source>
</reference>
<name>A0A6G1G938_9PEZI</name>
<keyword evidence="1" id="KW-0812">Transmembrane</keyword>
<accession>A0A6G1G938</accession>
<dbReference type="RefSeq" id="XP_033536077.1">
    <property type="nucleotide sequence ID" value="XM_033679061.1"/>
</dbReference>
<dbReference type="GO" id="GO:0006506">
    <property type="term" value="P:GPI anchor biosynthetic process"/>
    <property type="evidence" value="ECO:0007669"/>
    <property type="project" value="InterPro"/>
</dbReference>
<dbReference type="InterPro" id="IPR029675">
    <property type="entry name" value="PGAP4"/>
</dbReference>
<keyword evidence="1" id="KW-0472">Membrane</keyword>
<gene>
    <name evidence="2 4" type="ORF">P152DRAFT_456702</name>
</gene>
<dbReference type="OrthoDB" id="2016523at2759"/>
<sequence length="255" mass="29104">MWPLSPSHRYHALSSRADRWIVHLRASPILSGVTVFFAIYFLAIIVVRQASYRDPTSVFFDPNHGYDQRYSTVRLEQANAFIETAPKDLSEYAPKFNTTNPDGTLCVGIPSVAREGARYFRSTVGSILDGLSHEERSKIYLMVLIAHTDPSDHPAYAETWLHELPDKVLLYSDYLYGESIQHVRELEKEKAYEQKALLDYTYLLKQCMSQGMPYILMLEDDVVAVDGWYQKTIAAIETAEIMTMARGLKDCEDCS</sequence>
<dbReference type="PANTHER" id="PTHR31410">
    <property type="entry name" value="TRANSMEMBRANE PROTEIN 246"/>
    <property type="match status" value="1"/>
</dbReference>
<evidence type="ECO:0000313" key="4">
    <source>
        <dbReference type="RefSeq" id="XP_033536077.1"/>
    </source>
</evidence>
<dbReference type="GeneID" id="54419631"/>
<organism evidence="2">
    <name type="scientific">Eremomyces bilateralis CBS 781.70</name>
    <dbReference type="NCBI Taxonomy" id="1392243"/>
    <lineage>
        <taxon>Eukaryota</taxon>
        <taxon>Fungi</taxon>
        <taxon>Dikarya</taxon>
        <taxon>Ascomycota</taxon>
        <taxon>Pezizomycotina</taxon>
        <taxon>Dothideomycetes</taxon>
        <taxon>Dothideomycetes incertae sedis</taxon>
        <taxon>Eremomycetales</taxon>
        <taxon>Eremomycetaceae</taxon>
        <taxon>Eremomyces</taxon>
    </lineage>
</organism>
<keyword evidence="3" id="KW-1185">Reference proteome</keyword>
<dbReference type="PANTHER" id="PTHR31410:SF1">
    <property type="entry name" value="POST-GPI ATTACHMENT TO PROTEINS FACTOR 4"/>
    <property type="match status" value="1"/>
</dbReference>
<evidence type="ECO:0000313" key="3">
    <source>
        <dbReference type="Proteomes" id="UP000504638"/>
    </source>
</evidence>
<evidence type="ECO:0000313" key="2">
    <source>
        <dbReference type="EMBL" id="KAF1814446.1"/>
    </source>
</evidence>
<feature type="transmembrane region" description="Helical" evidence="1">
    <location>
        <begin position="20"/>
        <end position="47"/>
    </location>
</feature>
<reference evidence="2 4" key="1">
    <citation type="submission" date="2020-01" db="EMBL/GenBank/DDBJ databases">
        <authorList>
            <consortium name="DOE Joint Genome Institute"/>
            <person name="Haridas S."/>
            <person name="Albert R."/>
            <person name="Binder M."/>
            <person name="Bloem J."/>
            <person name="Labutti K."/>
            <person name="Salamov A."/>
            <person name="Andreopoulos B."/>
            <person name="Baker S.E."/>
            <person name="Barry K."/>
            <person name="Bills G."/>
            <person name="Bluhm B.H."/>
            <person name="Cannon C."/>
            <person name="Castanera R."/>
            <person name="Culley D.E."/>
            <person name="Daum C."/>
            <person name="Ezra D."/>
            <person name="Gonzalez J.B."/>
            <person name="Henrissat B."/>
            <person name="Kuo A."/>
            <person name="Liang C."/>
            <person name="Lipzen A."/>
            <person name="Lutzoni F."/>
            <person name="Magnuson J."/>
            <person name="Mondo S."/>
            <person name="Nolan M."/>
            <person name="Ohm R."/>
            <person name="Pangilinan J."/>
            <person name="Park H.-J."/>
            <person name="Ramirez L."/>
            <person name="Alfaro M."/>
            <person name="Sun H."/>
            <person name="Tritt A."/>
            <person name="Yoshinaga Y."/>
            <person name="Zwiers L.-H."/>
            <person name="Turgeon B.G."/>
            <person name="Goodwin S.B."/>
            <person name="Spatafora J.W."/>
            <person name="Crous P.W."/>
            <person name="Grigoriev I.V."/>
        </authorList>
    </citation>
    <scope>NUCLEOTIDE SEQUENCE</scope>
    <source>
        <strain evidence="2 4">CBS 781.70</strain>
    </source>
</reference>
<evidence type="ECO:0000256" key="1">
    <source>
        <dbReference type="SAM" id="Phobius"/>
    </source>
</evidence>
<keyword evidence="1" id="KW-1133">Transmembrane helix</keyword>
<protein>
    <submittedName>
        <fullName evidence="2 4">Uncharacterized protein</fullName>
    </submittedName>
</protein>